<sequence>MLKEPSTPSAVFNSKIRGKKIELTENDNKLISNALSLIWSKTNKKVDICRFEKDMATVTYLKNEGRLYFDLFDQESQNTENLQKKLEKHKKNESHYLYLYEHYKRKCESLENELHELRKAAIGDTTMDTVVSDEIVSDDGINELIDELSRDNIRPPEPSTTPPPTLYSESTTPGSIFYPKRDSEFACLVNCDLAMNGLATSNSPDDIWANLNKRCIQKFGENNHIKNNASVEDVTWACITLPAYLNPPQGSLTTTSSDPSQGSPIDLLQDPSQEPSTMTYSNPPQEPSIAASSNPLQGPPIAISSYPLQELLRLPSSYQKSTSQEPPRPPPLYQKPLLQGPYRSPPSYQKSTSQELPRPPSLYQKPLLQGTSRPPPSYQKSTSQEPPRSLPLYQKPLLQGPSQPPSSYQNLPSQEPLIATPLTTTSSLSAFSSIKLRKRKGEHSEGSAFKKSHTEGDIFFENEADNLNLEEFLVQSHDNSLNSAQMLLLNKGKKLREILIESSDNAHELIISKDSNIKIMDTLTELSAEPIKIIDEKSAAKRIQQWKIRRNNALNF</sequence>
<reference evidence="3 4" key="2">
    <citation type="submission" date="2017-10" db="EMBL/GenBank/DDBJ databases">
        <title>Extensive intraspecific genome diversity in a model arbuscular mycorrhizal fungus.</title>
        <authorList>
            <person name="Chen E.C.H."/>
            <person name="Morin E."/>
            <person name="Baudet D."/>
            <person name="Noel J."/>
            <person name="Ndikumana S."/>
            <person name="Charron P."/>
            <person name="St-Onge C."/>
            <person name="Giorgi J."/>
            <person name="Grigoriev I.V."/>
            <person name="Roux C."/>
            <person name="Martin F.M."/>
            <person name="Corradi N."/>
        </authorList>
    </citation>
    <scope>NUCLEOTIDE SEQUENCE [LARGE SCALE GENOMIC DNA]</scope>
    <source>
        <strain evidence="3 4">C2</strain>
    </source>
</reference>
<feature type="coiled-coil region" evidence="1">
    <location>
        <begin position="72"/>
        <end position="120"/>
    </location>
</feature>
<feature type="compositionally biased region" description="Polar residues" evidence="2">
    <location>
        <begin position="270"/>
        <end position="283"/>
    </location>
</feature>
<gene>
    <name evidence="3" type="ORF">RhiirC2_813468</name>
</gene>
<dbReference type="VEuPathDB" id="FungiDB:RhiirA1_534614"/>
<accession>A0A2N1MMZ8</accession>
<feature type="region of interest" description="Disordered" evidence="2">
    <location>
        <begin position="151"/>
        <end position="171"/>
    </location>
</feature>
<dbReference type="VEuPathDB" id="FungiDB:FUN_007975"/>
<dbReference type="AlphaFoldDB" id="A0A2N1MMZ8"/>
<comment type="caution">
    <text evidence="3">The sequence shown here is derived from an EMBL/GenBank/DDBJ whole genome shotgun (WGS) entry which is preliminary data.</text>
</comment>
<feature type="region of interest" description="Disordered" evidence="2">
    <location>
        <begin position="318"/>
        <end position="413"/>
    </location>
</feature>
<feature type="compositionally biased region" description="Pro residues" evidence="2">
    <location>
        <begin position="155"/>
        <end position="165"/>
    </location>
</feature>
<keyword evidence="1" id="KW-0175">Coiled coil</keyword>
<feature type="region of interest" description="Disordered" evidence="2">
    <location>
        <begin position="249"/>
        <end position="302"/>
    </location>
</feature>
<evidence type="ECO:0000313" key="4">
    <source>
        <dbReference type="Proteomes" id="UP000233469"/>
    </source>
</evidence>
<dbReference type="VEuPathDB" id="FungiDB:RhiirFUN_016713"/>
<feature type="compositionally biased region" description="Polar residues" evidence="2">
    <location>
        <begin position="346"/>
        <end position="355"/>
    </location>
</feature>
<protein>
    <submittedName>
        <fullName evidence="3">Uncharacterized protein</fullName>
    </submittedName>
</protein>
<reference evidence="3 4" key="1">
    <citation type="submission" date="2016-04" db="EMBL/GenBank/DDBJ databases">
        <title>Genome analyses suggest a sexual origin of heterokaryosis in a supposedly ancient asexual fungus.</title>
        <authorList>
            <person name="Ropars J."/>
            <person name="Sedzielewska K."/>
            <person name="Noel J."/>
            <person name="Charron P."/>
            <person name="Farinelli L."/>
            <person name="Marton T."/>
            <person name="Kruger M."/>
            <person name="Pelin A."/>
            <person name="Brachmann A."/>
            <person name="Corradi N."/>
        </authorList>
    </citation>
    <scope>NUCLEOTIDE SEQUENCE [LARGE SCALE GENOMIC DNA]</scope>
    <source>
        <strain evidence="3 4">C2</strain>
    </source>
</reference>
<evidence type="ECO:0000256" key="2">
    <source>
        <dbReference type="SAM" id="MobiDB-lite"/>
    </source>
</evidence>
<evidence type="ECO:0000256" key="1">
    <source>
        <dbReference type="SAM" id="Coils"/>
    </source>
</evidence>
<proteinExistence type="predicted"/>
<organism evidence="3 4">
    <name type="scientific">Rhizophagus irregularis</name>
    <dbReference type="NCBI Taxonomy" id="588596"/>
    <lineage>
        <taxon>Eukaryota</taxon>
        <taxon>Fungi</taxon>
        <taxon>Fungi incertae sedis</taxon>
        <taxon>Mucoromycota</taxon>
        <taxon>Glomeromycotina</taxon>
        <taxon>Glomeromycetes</taxon>
        <taxon>Glomerales</taxon>
        <taxon>Glomeraceae</taxon>
        <taxon>Rhizophagus</taxon>
    </lineage>
</organism>
<dbReference type="EMBL" id="LLXL01001748">
    <property type="protein sequence ID" value="PKK63022.1"/>
    <property type="molecule type" value="Genomic_DNA"/>
</dbReference>
<feature type="compositionally biased region" description="Polar residues" evidence="2">
    <location>
        <begin position="249"/>
        <end position="263"/>
    </location>
</feature>
<feature type="compositionally biased region" description="Low complexity" evidence="2">
    <location>
        <begin position="399"/>
        <end position="409"/>
    </location>
</feature>
<dbReference type="Proteomes" id="UP000233469">
    <property type="component" value="Unassembled WGS sequence"/>
</dbReference>
<name>A0A2N1MMZ8_9GLOM</name>
<evidence type="ECO:0000313" key="3">
    <source>
        <dbReference type="EMBL" id="PKK63022.1"/>
    </source>
</evidence>